<organism evidence="2 3">
    <name type="scientific">Agrilutibacter solisilvae</name>
    <dbReference type="NCBI Taxonomy" id="2763317"/>
    <lineage>
        <taxon>Bacteria</taxon>
        <taxon>Pseudomonadati</taxon>
        <taxon>Pseudomonadota</taxon>
        <taxon>Gammaproteobacteria</taxon>
        <taxon>Lysobacterales</taxon>
        <taxon>Lysobacteraceae</taxon>
        <taxon>Agrilutibacter</taxon>
    </lineage>
</organism>
<dbReference type="Proteomes" id="UP000639274">
    <property type="component" value="Chromosome"/>
</dbReference>
<sequence length="201" mass="22332">MGARDPRVDDYIGQAAEFARPILEYVRERAHWACPECSEALKWGMPSFLYRGKILCSTAAFRQHASVALWRAGPATGAGAAKREGMGQFGRLTSVRDLPGKREFATLLRQAMARVDAGVPGRPKSARAPLTVPADLASALAGNAQARMHFDAFPPSARRDYVEWIIEARQSATRQRRLAQSVEWLAQGKRRHWKYERAPGS</sequence>
<dbReference type="Pfam" id="PF08818">
    <property type="entry name" value="DUF1801"/>
    <property type="match status" value="1"/>
</dbReference>
<evidence type="ECO:0000313" key="2">
    <source>
        <dbReference type="EMBL" id="QSX78148.1"/>
    </source>
</evidence>
<feature type="domain" description="YdhG-like" evidence="1">
    <location>
        <begin position="20"/>
        <end position="112"/>
    </location>
</feature>
<dbReference type="Gene3D" id="3.90.1150.200">
    <property type="match status" value="1"/>
</dbReference>
<dbReference type="EMBL" id="CP071518">
    <property type="protein sequence ID" value="QSX78148.1"/>
    <property type="molecule type" value="Genomic_DNA"/>
</dbReference>
<protein>
    <submittedName>
        <fullName evidence="2">YdeI/OmpD-associated family protein</fullName>
    </submittedName>
</protein>
<dbReference type="InterPro" id="IPR014922">
    <property type="entry name" value="YdhG-like"/>
</dbReference>
<dbReference type="SUPFAM" id="SSF159888">
    <property type="entry name" value="YdhG-like"/>
    <property type="match status" value="1"/>
</dbReference>
<dbReference type="RefSeq" id="WP_207526676.1">
    <property type="nucleotide sequence ID" value="NZ_CP071518.1"/>
</dbReference>
<name>A0A974XYU3_9GAMM</name>
<dbReference type="Pfam" id="PF13376">
    <property type="entry name" value="OmdA"/>
    <property type="match status" value="1"/>
</dbReference>
<dbReference type="KEGG" id="lsf:I8J32_015860"/>
<gene>
    <name evidence="2" type="ORF">I8J32_015860</name>
</gene>
<reference evidence="2 3" key="1">
    <citation type="submission" date="2021-03" db="EMBL/GenBank/DDBJ databases">
        <title>Lysobacter sp. nov. isolated from soil of gangwondo yeongwol, south Korea.</title>
        <authorList>
            <person name="Kim K.R."/>
            <person name="Kim K.H."/>
            <person name="Jeon C.O."/>
        </authorList>
    </citation>
    <scope>NUCLEOTIDE SEQUENCE [LARGE SCALE GENOMIC DNA]</scope>
    <source>
        <strain evidence="2 3">R19</strain>
    </source>
</reference>
<keyword evidence="3" id="KW-1185">Reference proteome</keyword>
<evidence type="ECO:0000313" key="3">
    <source>
        <dbReference type="Proteomes" id="UP000639274"/>
    </source>
</evidence>
<dbReference type="AlphaFoldDB" id="A0A974XYU3"/>
<evidence type="ECO:0000259" key="1">
    <source>
        <dbReference type="Pfam" id="PF08818"/>
    </source>
</evidence>
<proteinExistence type="predicted"/>
<accession>A0A974XYU3</accession>